<feature type="chain" id="PRO_5045772763" evidence="1">
    <location>
        <begin position="21"/>
        <end position="136"/>
    </location>
</feature>
<gene>
    <name evidence="2" type="ORF">ACFSKV_02680</name>
</gene>
<dbReference type="Gene3D" id="3.10.450.50">
    <property type="match status" value="1"/>
</dbReference>
<comment type="caution">
    <text evidence="2">The sequence shown here is derived from an EMBL/GenBank/DDBJ whole genome shotgun (WGS) entry which is preliminary data.</text>
</comment>
<feature type="signal peptide" evidence="1">
    <location>
        <begin position="1"/>
        <end position="20"/>
    </location>
</feature>
<keyword evidence="3" id="KW-1185">Reference proteome</keyword>
<reference evidence="3" key="1">
    <citation type="journal article" date="2019" name="Int. J. Syst. Evol. Microbiol.">
        <title>The Global Catalogue of Microorganisms (GCM) 10K type strain sequencing project: providing services to taxonomists for standard genome sequencing and annotation.</title>
        <authorList>
            <consortium name="The Broad Institute Genomics Platform"/>
            <consortium name="The Broad Institute Genome Sequencing Center for Infectious Disease"/>
            <person name="Wu L."/>
            <person name="Ma J."/>
        </authorList>
    </citation>
    <scope>NUCLEOTIDE SEQUENCE [LARGE SCALE GENOMIC DNA]</scope>
    <source>
        <strain evidence="3">KCTC 19812</strain>
    </source>
</reference>
<dbReference type="EMBL" id="JBHUIV010000006">
    <property type="protein sequence ID" value="MFD2200455.1"/>
    <property type="molecule type" value="Genomic_DNA"/>
</dbReference>
<name>A0ABW5B6F8_9BACT</name>
<evidence type="ECO:0000256" key="1">
    <source>
        <dbReference type="SAM" id="SignalP"/>
    </source>
</evidence>
<sequence>MKKLLYIGVLLFLVFSLSQARSTDSTFNSIEGIVTVFQSGSSRELAKYFDSGIDININGNQGDYSKNQAELVMRDFFKKFPPVDFQLLQQGSNTDQIIYYIGNYRSEETVFRVFIKGKKEDQSIKVYSLDIVKGIK</sequence>
<accession>A0ABW5B6F8</accession>
<evidence type="ECO:0000313" key="2">
    <source>
        <dbReference type="EMBL" id="MFD2200455.1"/>
    </source>
</evidence>
<protein>
    <submittedName>
        <fullName evidence="2">DUF4783 domain-containing protein</fullName>
    </submittedName>
</protein>
<evidence type="ECO:0000313" key="3">
    <source>
        <dbReference type="Proteomes" id="UP001597414"/>
    </source>
</evidence>
<dbReference type="Pfam" id="PF16022">
    <property type="entry name" value="DUF4783"/>
    <property type="match status" value="1"/>
</dbReference>
<dbReference type="Proteomes" id="UP001597414">
    <property type="component" value="Unassembled WGS sequence"/>
</dbReference>
<proteinExistence type="predicted"/>
<dbReference type="InterPro" id="IPR031977">
    <property type="entry name" value="DUF4783"/>
</dbReference>
<keyword evidence="1" id="KW-0732">Signal</keyword>
<dbReference type="RefSeq" id="WP_380800163.1">
    <property type="nucleotide sequence ID" value="NZ_JBHUIV010000006.1"/>
</dbReference>
<organism evidence="2 3">
    <name type="scientific">Shivajiella indica</name>
    <dbReference type="NCBI Taxonomy" id="872115"/>
    <lineage>
        <taxon>Bacteria</taxon>
        <taxon>Pseudomonadati</taxon>
        <taxon>Bacteroidota</taxon>
        <taxon>Cytophagia</taxon>
        <taxon>Cytophagales</taxon>
        <taxon>Cyclobacteriaceae</taxon>
        <taxon>Shivajiella</taxon>
    </lineage>
</organism>